<organism evidence="1 2">
    <name type="scientific">Actinomycetospora flava</name>
    <dbReference type="NCBI Taxonomy" id="3129232"/>
    <lineage>
        <taxon>Bacteria</taxon>
        <taxon>Bacillati</taxon>
        <taxon>Actinomycetota</taxon>
        <taxon>Actinomycetes</taxon>
        <taxon>Pseudonocardiales</taxon>
        <taxon>Pseudonocardiaceae</taxon>
        <taxon>Actinomycetospora</taxon>
    </lineage>
</organism>
<evidence type="ECO:0000313" key="2">
    <source>
        <dbReference type="Proteomes" id="UP001369736"/>
    </source>
</evidence>
<dbReference type="Proteomes" id="UP001369736">
    <property type="component" value="Unassembled WGS sequence"/>
</dbReference>
<dbReference type="EMBL" id="JBBEGM010000007">
    <property type="protein sequence ID" value="MEJ2863204.1"/>
    <property type="molecule type" value="Genomic_DNA"/>
</dbReference>
<dbReference type="RefSeq" id="WP_337704561.1">
    <property type="nucleotide sequence ID" value="NZ_JBBEGM010000007.1"/>
</dbReference>
<comment type="caution">
    <text evidence="1">The sequence shown here is derived from an EMBL/GenBank/DDBJ whole genome shotgun (WGS) entry which is preliminary data.</text>
</comment>
<name>A0ABU8M8J0_9PSEU</name>
<sequence>MTIETADEALGHTDRATYLAAAERARSAYPGALGELVHRELRAFADFGYRLAGHGLVDRLAAEVLAEAGGDDR</sequence>
<reference evidence="1 2" key="1">
    <citation type="submission" date="2024-03" db="EMBL/GenBank/DDBJ databases">
        <title>Actinomycetospora sp. OC33-EN07, a novel actinomycete isolated from wild orchid (Aerides multiflora).</title>
        <authorList>
            <person name="Suriyachadkun C."/>
        </authorList>
    </citation>
    <scope>NUCLEOTIDE SEQUENCE [LARGE SCALE GENOMIC DNA]</scope>
    <source>
        <strain evidence="1 2">OC33-EN07</strain>
    </source>
</reference>
<protein>
    <submittedName>
        <fullName evidence="1">Uncharacterized protein</fullName>
    </submittedName>
</protein>
<keyword evidence="2" id="KW-1185">Reference proteome</keyword>
<proteinExistence type="predicted"/>
<gene>
    <name evidence="1" type="ORF">WCD58_18700</name>
</gene>
<accession>A0ABU8M8J0</accession>
<evidence type="ECO:0000313" key="1">
    <source>
        <dbReference type="EMBL" id="MEJ2863204.1"/>
    </source>
</evidence>